<evidence type="ECO:0000256" key="3">
    <source>
        <dbReference type="ARBA" id="ARBA00013194"/>
    </source>
</evidence>
<dbReference type="InterPro" id="IPR050245">
    <property type="entry name" value="PrsA_foldase"/>
</dbReference>
<evidence type="ECO:0000313" key="13">
    <source>
        <dbReference type="Proteomes" id="UP001185659"/>
    </source>
</evidence>
<feature type="chain" id="PRO_5045450934" description="Parvulin-like PPIase" evidence="10">
    <location>
        <begin position="30"/>
        <end position="305"/>
    </location>
</feature>
<evidence type="ECO:0000256" key="4">
    <source>
        <dbReference type="ARBA" id="ARBA00018370"/>
    </source>
</evidence>
<comment type="similarity">
    <text evidence="2">Belongs to the PpiC/parvulin rotamase family.</text>
</comment>
<protein>
    <recommendedName>
        <fullName evidence="4">Parvulin-like PPIase</fullName>
        <ecNumber evidence="3">5.2.1.8</ecNumber>
    </recommendedName>
    <alternativeName>
        <fullName evidence="6">Peptidyl-prolyl cis-trans isomerase plp</fullName>
    </alternativeName>
    <alternativeName>
        <fullName evidence="7">Rotamase plp</fullName>
    </alternativeName>
</protein>
<feature type="signal peptide" evidence="10">
    <location>
        <begin position="1"/>
        <end position="29"/>
    </location>
</feature>
<feature type="domain" description="PpiC" evidence="11">
    <location>
        <begin position="140"/>
        <end position="230"/>
    </location>
</feature>
<dbReference type="SUPFAM" id="SSF54534">
    <property type="entry name" value="FKBP-like"/>
    <property type="match status" value="1"/>
</dbReference>
<sequence length="305" mass="32992">MLKSFRRFLAIQVGAGLTLAAVGFMPAHAADADVVATVNGMEITEGDLAIASAEYGAQFGNLPDPQRRAALLSALIEIRLLASEAEEKGLAEGEAFEKRLAFLRNQALHAAFIEKIVNDAVTEEDVRASYDKQIADAPAVNEVRARHILVKTKEEAEAIIKQLEEGGNFEEIAKEKSTDGAAANGGDLGYFASGQMVPEFEKAAFAINPGEFSKEPVETQFGFHVIKVEDKRAKQPPAFDAVKDRVRSLLVRERYVEQVSALRDTAEVDVKDPALKEFIDAAEKQQEEAASGAEAAGEGEETKSE</sequence>
<dbReference type="EC" id="5.2.1.8" evidence="3"/>
<dbReference type="Gene3D" id="1.10.8.1040">
    <property type="match status" value="1"/>
</dbReference>
<dbReference type="GO" id="GO:0003755">
    <property type="term" value="F:peptidyl-prolyl cis-trans isomerase activity"/>
    <property type="evidence" value="ECO:0007669"/>
    <property type="project" value="UniProtKB-EC"/>
</dbReference>
<dbReference type="PROSITE" id="PS50198">
    <property type="entry name" value="PPIC_PPIASE_2"/>
    <property type="match status" value="1"/>
</dbReference>
<dbReference type="InterPro" id="IPR046357">
    <property type="entry name" value="PPIase_dom_sf"/>
</dbReference>
<comment type="catalytic activity">
    <reaction evidence="1">
        <text>[protein]-peptidylproline (omega=180) = [protein]-peptidylproline (omega=0)</text>
        <dbReference type="Rhea" id="RHEA:16237"/>
        <dbReference type="Rhea" id="RHEA-COMP:10747"/>
        <dbReference type="Rhea" id="RHEA-COMP:10748"/>
        <dbReference type="ChEBI" id="CHEBI:83833"/>
        <dbReference type="ChEBI" id="CHEBI:83834"/>
        <dbReference type="EC" id="5.2.1.8"/>
    </reaction>
</comment>
<dbReference type="PANTHER" id="PTHR47245">
    <property type="entry name" value="PEPTIDYLPROLYL ISOMERASE"/>
    <property type="match status" value="1"/>
</dbReference>
<accession>A0ABU4AQ79</accession>
<evidence type="ECO:0000259" key="11">
    <source>
        <dbReference type="PROSITE" id="PS50198"/>
    </source>
</evidence>
<evidence type="ECO:0000256" key="9">
    <source>
        <dbReference type="SAM" id="MobiDB-lite"/>
    </source>
</evidence>
<dbReference type="Proteomes" id="UP001185659">
    <property type="component" value="Unassembled WGS sequence"/>
</dbReference>
<keyword evidence="13" id="KW-1185">Reference proteome</keyword>
<name>A0ABU4AQ79_9HYPH</name>
<evidence type="ECO:0000256" key="2">
    <source>
        <dbReference type="ARBA" id="ARBA00007656"/>
    </source>
</evidence>
<dbReference type="Gene3D" id="3.10.50.40">
    <property type="match status" value="1"/>
</dbReference>
<reference evidence="12 13" key="1">
    <citation type="submission" date="2023-10" db="EMBL/GenBank/DDBJ databases">
        <authorList>
            <person name="Venkata Ramana C."/>
            <person name="Sasikala C."/>
            <person name="Dhurka M."/>
        </authorList>
    </citation>
    <scope>NUCLEOTIDE SEQUENCE [LARGE SCALE GENOMIC DNA]</scope>
    <source>
        <strain evidence="12 13">KCTC 32151</strain>
    </source>
</reference>
<gene>
    <name evidence="12" type="ORF">R2G56_18980</name>
</gene>
<evidence type="ECO:0000313" key="12">
    <source>
        <dbReference type="EMBL" id="MDV6228379.1"/>
    </source>
</evidence>
<keyword evidence="5 8" id="KW-0697">Rotamase</keyword>
<keyword evidence="8 12" id="KW-0413">Isomerase</keyword>
<dbReference type="InterPro" id="IPR000297">
    <property type="entry name" value="PPIase_PpiC"/>
</dbReference>
<evidence type="ECO:0000256" key="6">
    <source>
        <dbReference type="ARBA" id="ARBA00030642"/>
    </source>
</evidence>
<organism evidence="12 13">
    <name type="scientific">Nitratireductor aquimarinus</name>
    <dbReference type="NCBI Taxonomy" id="889300"/>
    <lineage>
        <taxon>Bacteria</taxon>
        <taxon>Pseudomonadati</taxon>
        <taxon>Pseudomonadota</taxon>
        <taxon>Alphaproteobacteria</taxon>
        <taxon>Hyphomicrobiales</taxon>
        <taxon>Phyllobacteriaceae</taxon>
        <taxon>Nitratireductor</taxon>
    </lineage>
</organism>
<keyword evidence="10" id="KW-0732">Signal</keyword>
<feature type="region of interest" description="Disordered" evidence="9">
    <location>
        <begin position="281"/>
        <end position="305"/>
    </location>
</feature>
<dbReference type="EMBL" id="JAWLIP010000010">
    <property type="protein sequence ID" value="MDV6228379.1"/>
    <property type="molecule type" value="Genomic_DNA"/>
</dbReference>
<dbReference type="Pfam" id="PF13616">
    <property type="entry name" value="Rotamase_3"/>
    <property type="match status" value="1"/>
</dbReference>
<evidence type="ECO:0000256" key="8">
    <source>
        <dbReference type="PROSITE-ProRule" id="PRU00278"/>
    </source>
</evidence>
<comment type="caution">
    <text evidence="12">The sequence shown here is derived from an EMBL/GenBank/DDBJ whole genome shotgun (WGS) entry which is preliminary data.</text>
</comment>
<dbReference type="RefSeq" id="WP_113153117.1">
    <property type="nucleotide sequence ID" value="NZ_CP177239.1"/>
</dbReference>
<proteinExistence type="inferred from homology"/>
<dbReference type="PANTHER" id="PTHR47245:SF2">
    <property type="entry name" value="PEPTIDYL-PROLYL CIS-TRANS ISOMERASE HP_0175-RELATED"/>
    <property type="match status" value="1"/>
</dbReference>
<evidence type="ECO:0000256" key="1">
    <source>
        <dbReference type="ARBA" id="ARBA00000971"/>
    </source>
</evidence>
<evidence type="ECO:0000256" key="10">
    <source>
        <dbReference type="SAM" id="SignalP"/>
    </source>
</evidence>
<evidence type="ECO:0000256" key="5">
    <source>
        <dbReference type="ARBA" id="ARBA00023110"/>
    </source>
</evidence>
<evidence type="ECO:0000256" key="7">
    <source>
        <dbReference type="ARBA" id="ARBA00031484"/>
    </source>
</evidence>